<comment type="caution">
    <text evidence="2">The sequence shown here is derived from an EMBL/GenBank/DDBJ whole genome shotgun (WGS) entry which is preliminary data.</text>
</comment>
<evidence type="ECO:0000313" key="3">
    <source>
        <dbReference type="Proteomes" id="UP001166093"/>
    </source>
</evidence>
<accession>A0ABS2XQN6</accession>
<feature type="non-terminal residue" evidence="2">
    <location>
        <position position="366"/>
    </location>
</feature>
<keyword evidence="1" id="KW-1133">Transmembrane helix</keyword>
<dbReference type="InterPro" id="IPR020394">
    <property type="entry name" value="Uncharacterised_FAM23-like_TM"/>
</dbReference>
<feature type="transmembrane region" description="Helical" evidence="1">
    <location>
        <begin position="319"/>
        <end position="351"/>
    </location>
</feature>
<feature type="transmembrane region" description="Helical" evidence="1">
    <location>
        <begin position="12"/>
        <end position="32"/>
    </location>
</feature>
<organism evidence="2 3">
    <name type="scientific">Polyodon spathula</name>
    <name type="common">North American paddlefish</name>
    <name type="synonym">Squalus spathula</name>
    <dbReference type="NCBI Taxonomy" id="7913"/>
    <lineage>
        <taxon>Eukaryota</taxon>
        <taxon>Metazoa</taxon>
        <taxon>Chordata</taxon>
        <taxon>Craniata</taxon>
        <taxon>Vertebrata</taxon>
        <taxon>Euteleostomi</taxon>
        <taxon>Actinopterygii</taxon>
        <taxon>Chondrostei</taxon>
        <taxon>Acipenseriformes</taxon>
        <taxon>Polyodontidae</taxon>
        <taxon>Polyodon</taxon>
    </lineage>
</organism>
<evidence type="ECO:0000313" key="2">
    <source>
        <dbReference type="EMBL" id="MBN3276255.1"/>
    </source>
</evidence>
<feature type="transmembrane region" description="Helical" evidence="1">
    <location>
        <begin position="52"/>
        <end position="73"/>
    </location>
</feature>
<feature type="transmembrane region" description="Helical" evidence="1">
    <location>
        <begin position="282"/>
        <end position="299"/>
    </location>
</feature>
<protein>
    <submittedName>
        <fullName evidence="2">TM236 protein</fullName>
    </submittedName>
</protein>
<name>A0ABS2XQN6_POLSP</name>
<gene>
    <name evidence="2" type="primary">Tmem236_0</name>
    <name evidence="2" type="ORF">GTO93_0011783</name>
</gene>
<keyword evidence="3" id="KW-1185">Reference proteome</keyword>
<dbReference type="PANTHER" id="PTHR31453:SF2">
    <property type="entry name" value="TRANSMEMBRANE PROTEIN 236"/>
    <property type="match status" value="1"/>
</dbReference>
<sequence length="366" mass="41466">MGSGKKFKCALFEILQFSALCIPVFIVIQRFASIIKRVKKAQGQNDGDANTAYWLIVASSIAYVTSVALIIWVPMKYMIAKKKFFSERKKWRPILLVYVILSTLPCFAFLIASMEVQINSNLELHLYDTLTELPVSLVIFSLICVDVIDRLRKCHLTGQMQGKDAGIPSPTLTHLEQVPTVSGQIDGNENENHGATRLATNESVTGGTAPENRENRYSISGYSSHTASSSYYTTQYTPPGHLKFLSTNDARAEIFVDCFVFWFDTIELVRVAGLPQVFRSGWVYPIYIFSYISLLRLIVKPKNPVLSSLGVFLQDIPFLFLRIGLIAVFGYVTPVIYLFKNLLVFLAFIYFNFMTKLKLFNTERMF</sequence>
<keyword evidence="1" id="KW-0812">Transmembrane</keyword>
<dbReference type="EMBL" id="JAAWVQ010058167">
    <property type="protein sequence ID" value="MBN3276255.1"/>
    <property type="molecule type" value="Genomic_DNA"/>
</dbReference>
<dbReference type="PANTHER" id="PTHR31453">
    <property type="entry name" value="TRANSMEMBRANE PROTEIN 236"/>
    <property type="match status" value="1"/>
</dbReference>
<evidence type="ECO:0000256" key="1">
    <source>
        <dbReference type="SAM" id="Phobius"/>
    </source>
</evidence>
<feature type="transmembrane region" description="Helical" evidence="1">
    <location>
        <begin position="133"/>
        <end position="151"/>
    </location>
</feature>
<reference evidence="2" key="1">
    <citation type="journal article" date="2021" name="Cell">
        <title>Tracing the genetic footprints of vertebrate landing in non-teleost ray-finned fishes.</title>
        <authorList>
            <person name="Bi X."/>
            <person name="Wang K."/>
            <person name="Yang L."/>
            <person name="Pan H."/>
            <person name="Jiang H."/>
            <person name="Wei Q."/>
            <person name="Fang M."/>
            <person name="Yu H."/>
            <person name="Zhu C."/>
            <person name="Cai Y."/>
            <person name="He Y."/>
            <person name="Gan X."/>
            <person name="Zeng H."/>
            <person name="Yu D."/>
            <person name="Zhu Y."/>
            <person name="Jiang H."/>
            <person name="Qiu Q."/>
            <person name="Yang H."/>
            <person name="Zhang Y.E."/>
            <person name="Wang W."/>
            <person name="Zhu M."/>
            <person name="He S."/>
            <person name="Zhang G."/>
        </authorList>
    </citation>
    <scope>NUCLEOTIDE SEQUENCE</scope>
    <source>
        <strain evidence="2">Pddl_001</strain>
    </source>
</reference>
<feature type="transmembrane region" description="Helical" evidence="1">
    <location>
        <begin position="94"/>
        <end position="113"/>
    </location>
</feature>
<keyword evidence="1" id="KW-0472">Membrane</keyword>
<dbReference type="Proteomes" id="UP001166093">
    <property type="component" value="Unassembled WGS sequence"/>
</dbReference>
<proteinExistence type="predicted"/>
<feature type="non-terminal residue" evidence="2">
    <location>
        <position position="1"/>
    </location>
</feature>